<feature type="chain" id="PRO_5012068998" evidence="1">
    <location>
        <begin position="20"/>
        <end position="78"/>
    </location>
</feature>
<organism evidence="2 3">
    <name type="scientific">Cellulophaga fucicola</name>
    <dbReference type="NCBI Taxonomy" id="76595"/>
    <lineage>
        <taxon>Bacteria</taxon>
        <taxon>Pseudomonadati</taxon>
        <taxon>Bacteroidota</taxon>
        <taxon>Flavobacteriia</taxon>
        <taxon>Flavobacteriales</taxon>
        <taxon>Flavobacteriaceae</taxon>
        <taxon>Cellulophaga</taxon>
    </lineage>
</organism>
<gene>
    <name evidence="2" type="ORF">SAMN05660313_01199</name>
</gene>
<reference evidence="3" key="1">
    <citation type="submission" date="2016-11" db="EMBL/GenBank/DDBJ databases">
        <authorList>
            <person name="Varghese N."/>
            <person name="Submissions S."/>
        </authorList>
    </citation>
    <scope>NUCLEOTIDE SEQUENCE [LARGE SCALE GENOMIC DNA]</scope>
    <source>
        <strain evidence="3">DSM 24786</strain>
    </source>
</reference>
<proteinExistence type="predicted"/>
<evidence type="ECO:0000256" key="1">
    <source>
        <dbReference type="SAM" id="SignalP"/>
    </source>
</evidence>
<evidence type="ECO:0000313" key="3">
    <source>
        <dbReference type="Proteomes" id="UP000183257"/>
    </source>
</evidence>
<name>A0A1K1N5Z0_9FLAO</name>
<dbReference type="Proteomes" id="UP000183257">
    <property type="component" value="Unassembled WGS sequence"/>
</dbReference>
<keyword evidence="3" id="KW-1185">Reference proteome</keyword>
<dbReference type="RefSeq" id="WP_072302928.1">
    <property type="nucleotide sequence ID" value="NZ_FPIY01000001.1"/>
</dbReference>
<keyword evidence="1" id="KW-0732">Signal</keyword>
<dbReference type="STRING" id="76595.SAMN05660313_01199"/>
<sequence>MKTIITLLFVLFIGVAAQAQEANVTPVLKTITKEVKVSETKKEVLSKETEVARLYKFKNSKVKNALAFSTKRSKSKMA</sequence>
<evidence type="ECO:0000313" key="2">
    <source>
        <dbReference type="EMBL" id="SFW30771.1"/>
    </source>
</evidence>
<protein>
    <submittedName>
        <fullName evidence="2">Uncharacterized protein</fullName>
    </submittedName>
</protein>
<dbReference type="AlphaFoldDB" id="A0A1K1N5Z0"/>
<feature type="signal peptide" evidence="1">
    <location>
        <begin position="1"/>
        <end position="19"/>
    </location>
</feature>
<dbReference type="EMBL" id="FPIY01000001">
    <property type="protein sequence ID" value="SFW30771.1"/>
    <property type="molecule type" value="Genomic_DNA"/>
</dbReference>
<accession>A0A1K1N5Z0</accession>